<organism evidence="1 2">
    <name type="scientific">Candidatus Yanofskybacteria bacterium GW2011_GWA2_44_9</name>
    <dbReference type="NCBI Taxonomy" id="1619025"/>
    <lineage>
        <taxon>Bacteria</taxon>
        <taxon>Candidatus Yanofskyibacteriota</taxon>
    </lineage>
</organism>
<dbReference type="EMBL" id="LCJR01000003">
    <property type="protein sequence ID" value="KKT82641.1"/>
    <property type="molecule type" value="Genomic_DNA"/>
</dbReference>
<sequence>MKTPEKIGSAEAPDEKGLWERFGRKISSKLMTMALAGFLTFGPGTTRESYANQLKISQRENSAPQFVVENGLTEEKLKAFEERLKREEPEFIIWLGSFENKVNKELDELSDDILIANPAKDKEEELQVFKVRPKEYADKHIDLDHAILDAIRKDSDQFRRYIAMLRDNMRSLILGPLMVHDSRAVREDLIQHLDFPSVVFENHSISPSSAYARELDIELINATNEQVPLPDKWQPAMFFNPRSFSGKTDTEMNAFVDAFIHELNHTLQPGSFVSRAAIEGRRTHLMQIFREGSAQETTLASVQMLHQKYPKMELKPYVGYSEYDGRVVIASIVSAILENHKPDDSIFSKWYHGLISYDDFKVELRQALEKLNVNSDKIVAYFDKIEKDPVPDYGTLVKNFIVFMVVELKLGEVNFNSKLIENVLKEDRNVDPWQVENIRSTTMGGVKKAIDQGIKKLKKTASIK</sequence>
<proteinExistence type="predicted"/>
<dbReference type="Proteomes" id="UP000034032">
    <property type="component" value="Unassembled WGS sequence"/>
</dbReference>
<comment type="caution">
    <text evidence="1">The sequence shown here is derived from an EMBL/GenBank/DDBJ whole genome shotgun (WGS) entry which is preliminary data.</text>
</comment>
<name>A0A0G1KFY6_9BACT</name>
<evidence type="ECO:0000313" key="2">
    <source>
        <dbReference type="Proteomes" id="UP000034032"/>
    </source>
</evidence>
<protein>
    <submittedName>
        <fullName evidence="1">Uncharacterized protein</fullName>
    </submittedName>
</protein>
<accession>A0A0G1KFY6</accession>
<dbReference type="AlphaFoldDB" id="A0A0G1KFY6"/>
<evidence type="ECO:0000313" key="1">
    <source>
        <dbReference type="EMBL" id="KKT82641.1"/>
    </source>
</evidence>
<reference evidence="1 2" key="1">
    <citation type="journal article" date="2015" name="Nature">
        <title>rRNA introns, odd ribosomes, and small enigmatic genomes across a large radiation of phyla.</title>
        <authorList>
            <person name="Brown C.T."/>
            <person name="Hug L.A."/>
            <person name="Thomas B.C."/>
            <person name="Sharon I."/>
            <person name="Castelle C.J."/>
            <person name="Singh A."/>
            <person name="Wilkins M.J."/>
            <person name="Williams K.H."/>
            <person name="Banfield J.F."/>
        </authorList>
    </citation>
    <scope>NUCLEOTIDE SEQUENCE [LARGE SCALE GENOMIC DNA]</scope>
</reference>
<gene>
    <name evidence="1" type="ORF">UW79_C0003G0022</name>
</gene>